<dbReference type="GO" id="GO:0008270">
    <property type="term" value="F:zinc ion binding"/>
    <property type="evidence" value="ECO:0007669"/>
    <property type="project" value="UniProtKB-KW"/>
</dbReference>
<keyword evidence="2 4" id="KW-0863">Zinc-finger</keyword>
<feature type="region of interest" description="Disordered" evidence="5">
    <location>
        <begin position="254"/>
        <end position="280"/>
    </location>
</feature>
<evidence type="ECO:0000256" key="1">
    <source>
        <dbReference type="ARBA" id="ARBA00022723"/>
    </source>
</evidence>
<feature type="compositionally biased region" description="Polar residues" evidence="5">
    <location>
        <begin position="95"/>
        <end position="106"/>
    </location>
</feature>
<evidence type="ECO:0000256" key="2">
    <source>
        <dbReference type="ARBA" id="ARBA00022771"/>
    </source>
</evidence>
<feature type="compositionally biased region" description="Polar residues" evidence="5">
    <location>
        <begin position="128"/>
        <end position="152"/>
    </location>
</feature>
<feature type="compositionally biased region" description="Low complexity" evidence="5">
    <location>
        <begin position="428"/>
        <end position="438"/>
    </location>
</feature>
<keyword evidence="1" id="KW-0479">Metal-binding</keyword>
<keyword evidence="8" id="KW-1185">Reference proteome</keyword>
<sequence length="795" mass="85643">MAMLSSGEPDVIDVDDFIKAFTNGVNDSPARPPLGDMGVQFANHQANYKQQQYGDNSSPFEQTFGLTDIHGHNSTEWFTNMDHIGIESVLGVSTPSSRGSSLETPNIPQPGFVGSIDPSRLKEASRSYDGTNDMTSPAWHVNQQLPPQQCNGQLAAADNHNNNSLSGDPHHHQHHQHQQHAVPMMQVHKQQPSASFTLERKPSGPEQPAPLGKRKRQGSLPDIFIPIPQSQPRVLQRSVSTGATMAFNGVAAAADPTSPFLSNTTSPGPMSAPPLAQHPQSFAPSAYQAPVNNVAAPANGAATPGTGSGVTPAALSKAQHGHGHARAFSYSALATIPEAPSSAPAEWTPMGQQQALGLRYTNASDMSTYQVPQPPATPSLPSTSPMIHSAPMPPAVQRQSAPRSLPLARPNSCPGTQPATAIPTHMSQQQPLQQQQQQVLSYSPTIPHQQLAPQQYPQHQQQGMSPQMTHNQFSPQLQHMSGAVGIGRPLLPPSSAHIRRSSDSELAFASGYPNNVGAMLRSTSVPQAPGQALGRPGPVYGTAAIPPPPPVATYTSFQYVPFEPGHLGYGQPGGGSKSPPRKRVTSKRVGTCLKPGPKGKVKPKVDSDAHPAPPPMPINFDDEPLVEIGQGLLPVSIEEFQAAFTITPQRSLIPNPALELLTDRLMYATPEPVVDACFRWCYQIGSEFNKAAEKQSKFFRCCFDECAGSSGRIFMRKSAVDSHVRTHVGYRPFKCEADPECDARFVRKHDRDRHVATTHRNEKSFLCGDCGQNFARSDALLRHRAKRDACKARIG</sequence>
<feature type="region of interest" description="Disordered" evidence="5">
    <location>
        <begin position="570"/>
        <end position="612"/>
    </location>
</feature>
<feature type="compositionally biased region" description="Polar residues" evidence="5">
    <location>
        <begin position="259"/>
        <end position="268"/>
    </location>
</feature>
<dbReference type="InterPro" id="IPR036236">
    <property type="entry name" value="Znf_C2H2_sf"/>
</dbReference>
<feature type="region of interest" description="Disordered" evidence="5">
    <location>
        <begin position="450"/>
        <end position="469"/>
    </location>
</feature>
<proteinExistence type="predicted"/>
<accession>A0A427Y268</accession>
<feature type="region of interest" description="Disordered" evidence="5">
    <location>
        <begin position="95"/>
        <end position="225"/>
    </location>
</feature>
<dbReference type="OrthoDB" id="8117402at2759"/>
<dbReference type="Pfam" id="PF00096">
    <property type="entry name" value="zf-C2H2"/>
    <property type="match status" value="1"/>
</dbReference>
<feature type="domain" description="C2H2-type" evidence="6">
    <location>
        <begin position="704"/>
        <end position="732"/>
    </location>
</feature>
<keyword evidence="3" id="KW-0862">Zinc</keyword>
<dbReference type="GeneID" id="39591211"/>
<evidence type="ECO:0000256" key="3">
    <source>
        <dbReference type="ARBA" id="ARBA00022833"/>
    </source>
</evidence>
<feature type="compositionally biased region" description="Low complexity" evidence="5">
    <location>
        <begin position="450"/>
        <end position="467"/>
    </location>
</feature>
<feature type="region of interest" description="Disordered" evidence="5">
    <location>
        <begin position="404"/>
        <end position="441"/>
    </location>
</feature>
<evidence type="ECO:0000256" key="5">
    <source>
        <dbReference type="SAM" id="MobiDB-lite"/>
    </source>
</evidence>
<evidence type="ECO:0000259" key="6">
    <source>
        <dbReference type="PROSITE" id="PS50157"/>
    </source>
</evidence>
<evidence type="ECO:0000256" key="4">
    <source>
        <dbReference type="PROSITE-ProRule" id="PRU00042"/>
    </source>
</evidence>
<reference evidence="7 8" key="1">
    <citation type="submission" date="2018-11" db="EMBL/GenBank/DDBJ databases">
        <title>Genome sequence of Apiotrichum porosum DSM 27194.</title>
        <authorList>
            <person name="Aliyu H."/>
            <person name="Gorte O."/>
            <person name="Ochsenreither K."/>
        </authorList>
    </citation>
    <scope>NUCLEOTIDE SEQUENCE [LARGE SCALE GENOMIC DNA]</scope>
    <source>
        <strain evidence="7 8">DSM 27194</strain>
    </source>
</reference>
<dbReference type="PANTHER" id="PTHR23235">
    <property type="entry name" value="KRUEPPEL-LIKE TRANSCRIPTION FACTOR"/>
    <property type="match status" value="1"/>
</dbReference>
<feature type="domain" description="C2H2-type" evidence="6">
    <location>
        <begin position="765"/>
        <end position="792"/>
    </location>
</feature>
<evidence type="ECO:0000313" key="7">
    <source>
        <dbReference type="EMBL" id="RSH85075.1"/>
    </source>
</evidence>
<dbReference type="GO" id="GO:0000981">
    <property type="term" value="F:DNA-binding transcription factor activity, RNA polymerase II-specific"/>
    <property type="evidence" value="ECO:0007669"/>
    <property type="project" value="TreeGrafter"/>
</dbReference>
<gene>
    <name evidence="7" type="ORF">EHS24_006668</name>
</gene>
<dbReference type="AlphaFoldDB" id="A0A427Y268"/>
<dbReference type="Gene3D" id="3.30.160.60">
    <property type="entry name" value="Classic Zinc Finger"/>
    <property type="match status" value="2"/>
</dbReference>
<dbReference type="EMBL" id="RSCE01000003">
    <property type="protein sequence ID" value="RSH85075.1"/>
    <property type="molecule type" value="Genomic_DNA"/>
</dbReference>
<dbReference type="Proteomes" id="UP000279236">
    <property type="component" value="Unassembled WGS sequence"/>
</dbReference>
<dbReference type="InterPro" id="IPR013087">
    <property type="entry name" value="Znf_C2H2_type"/>
</dbReference>
<protein>
    <recommendedName>
        <fullName evidence="6">C2H2-type domain-containing protein</fullName>
    </recommendedName>
</protein>
<dbReference type="RefSeq" id="XP_028478523.1">
    <property type="nucleotide sequence ID" value="XM_028622071.1"/>
</dbReference>
<evidence type="ECO:0000313" key="8">
    <source>
        <dbReference type="Proteomes" id="UP000279236"/>
    </source>
</evidence>
<comment type="caution">
    <text evidence="7">The sequence shown here is derived from an EMBL/GenBank/DDBJ whole genome shotgun (WGS) entry which is preliminary data.</text>
</comment>
<dbReference type="PROSITE" id="PS50157">
    <property type="entry name" value="ZINC_FINGER_C2H2_2"/>
    <property type="match status" value="3"/>
</dbReference>
<dbReference type="SUPFAM" id="SSF57667">
    <property type="entry name" value="beta-beta-alpha zinc fingers"/>
    <property type="match status" value="1"/>
</dbReference>
<dbReference type="STRING" id="105984.A0A427Y268"/>
<dbReference type="PANTHER" id="PTHR23235:SF120">
    <property type="entry name" value="KRUPPEL-LIKE FACTOR 15"/>
    <property type="match status" value="1"/>
</dbReference>
<dbReference type="GO" id="GO:0000978">
    <property type="term" value="F:RNA polymerase II cis-regulatory region sequence-specific DNA binding"/>
    <property type="evidence" value="ECO:0007669"/>
    <property type="project" value="TreeGrafter"/>
</dbReference>
<organism evidence="7 8">
    <name type="scientific">Apiotrichum porosum</name>
    <dbReference type="NCBI Taxonomy" id="105984"/>
    <lineage>
        <taxon>Eukaryota</taxon>
        <taxon>Fungi</taxon>
        <taxon>Dikarya</taxon>
        <taxon>Basidiomycota</taxon>
        <taxon>Agaricomycotina</taxon>
        <taxon>Tremellomycetes</taxon>
        <taxon>Trichosporonales</taxon>
        <taxon>Trichosporonaceae</taxon>
        <taxon>Apiotrichum</taxon>
    </lineage>
</organism>
<feature type="domain" description="C2H2-type" evidence="6">
    <location>
        <begin position="733"/>
        <end position="764"/>
    </location>
</feature>
<name>A0A427Y268_9TREE</name>